<accession>A0ABQ8EZF1</accession>
<evidence type="ECO:0000313" key="1">
    <source>
        <dbReference type="EMBL" id="KAH6589339.1"/>
    </source>
</evidence>
<dbReference type="EMBL" id="JAFCIX010000466">
    <property type="protein sequence ID" value="KAH6589339.1"/>
    <property type="molecule type" value="Genomic_DNA"/>
</dbReference>
<dbReference type="Proteomes" id="UP001648503">
    <property type="component" value="Unassembled WGS sequence"/>
</dbReference>
<keyword evidence="2" id="KW-1185">Reference proteome</keyword>
<reference evidence="1 2" key="1">
    <citation type="submission" date="2021-02" db="EMBL/GenBank/DDBJ databases">
        <title>Variation within the Batrachochytrium salamandrivorans European outbreak.</title>
        <authorList>
            <person name="Kelly M."/>
            <person name="Pasmans F."/>
            <person name="Shea T.P."/>
            <person name="Munoz J.F."/>
            <person name="Carranza S."/>
            <person name="Cuomo C.A."/>
            <person name="Martel A."/>
        </authorList>
    </citation>
    <scope>NUCLEOTIDE SEQUENCE [LARGE SCALE GENOMIC DNA]</scope>
    <source>
        <strain evidence="1 2">AMFP18/2</strain>
    </source>
</reference>
<gene>
    <name evidence="1" type="ORF">BASA50_010085</name>
</gene>
<organism evidence="1 2">
    <name type="scientific">Batrachochytrium salamandrivorans</name>
    <dbReference type="NCBI Taxonomy" id="1357716"/>
    <lineage>
        <taxon>Eukaryota</taxon>
        <taxon>Fungi</taxon>
        <taxon>Fungi incertae sedis</taxon>
        <taxon>Chytridiomycota</taxon>
        <taxon>Chytridiomycota incertae sedis</taxon>
        <taxon>Chytridiomycetes</taxon>
        <taxon>Rhizophydiales</taxon>
        <taxon>Rhizophydiales incertae sedis</taxon>
        <taxon>Batrachochytrium</taxon>
    </lineage>
</organism>
<evidence type="ECO:0000313" key="2">
    <source>
        <dbReference type="Proteomes" id="UP001648503"/>
    </source>
</evidence>
<sequence>MVMPRTPRQLRAIMAISRWSDKYCLYRQNQLWVNERSSDQVVRNTKFSDTCISWKLRVGSLEHLFNHRCCLGTDEAHAILDDDYQVTREFHRLECKTCSSDPGYDSYAGG</sequence>
<name>A0ABQ8EZF1_9FUNG</name>
<protein>
    <submittedName>
        <fullName evidence="1">Uncharacterized protein</fullName>
    </submittedName>
</protein>
<comment type="caution">
    <text evidence="1">The sequence shown here is derived from an EMBL/GenBank/DDBJ whole genome shotgun (WGS) entry which is preliminary data.</text>
</comment>
<proteinExistence type="predicted"/>